<dbReference type="GO" id="GO:0016020">
    <property type="term" value="C:membrane"/>
    <property type="evidence" value="ECO:0007669"/>
    <property type="project" value="UniProtKB-SubCell"/>
</dbReference>
<sequence length="382" mass="42112">MTVVLLALLACALGYSVLSIVAALRYLSVSPPVPRVPPPISILKPLSGLDLELESNLRTFFEQDYPNFEILFAVRSADDPAAAVVQRLRLEYADIPSHLLVTGQPRYSNAKVYSLELMLETAANDLVVMSDSDTRVGPDMLRTLGAEFQDSRLGVSTCPYRAVPGPSFWSRLEATGLNANFMAGILVARMIEGMRFAVGPTIVARRSVLQSIGGFSRLKDYLAEDFVMGKFAARAGYGVMLSSYVIEHHIGGSDLTHNAEQRLRWARSTRRSRPLGYLGQLLTMPLPLALLVCLAHRAWWPVLLLTLVVRILAASVVAGKVLRARLDWVLLPLEDLAALCFWVAGFFGNTVVWRGHRYRLQADGRCEPLTPTEPATTEFATN</sequence>
<dbReference type="EMBL" id="OMOD01000015">
    <property type="protein sequence ID" value="SPF33014.1"/>
    <property type="molecule type" value="Genomic_DNA"/>
</dbReference>
<protein>
    <submittedName>
        <fullName evidence="10">Putative Ceramide glucosyltransferase</fullName>
    </submittedName>
</protein>
<proteinExistence type="predicted"/>
<keyword evidence="5 10" id="KW-0808">Transferase</keyword>
<evidence type="ECO:0000256" key="9">
    <source>
        <dbReference type="SAM" id="Phobius"/>
    </source>
</evidence>
<evidence type="ECO:0000256" key="4">
    <source>
        <dbReference type="ARBA" id="ARBA00022676"/>
    </source>
</evidence>
<dbReference type="Gene3D" id="3.90.550.10">
    <property type="entry name" value="Spore Coat Polysaccharide Biosynthesis Protein SpsA, Chain A"/>
    <property type="match status" value="1"/>
</dbReference>
<feature type="transmembrane region" description="Helical" evidence="9">
    <location>
        <begin position="336"/>
        <end position="355"/>
    </location>
</feature>
<evidence type="ECO:0000256" key="6">
    <source>
        <dbReference type="ARBA" id="ARBA00022692"/>
    </source>
</evidence>
<organism evidence="10 11">
    <name type="scientific">Candidatus Sulfotelmatobacter kueseliae</name>
    <dbReference type="NCBI Taxonomy" id="2042962"/>
    <lineage>
        <taxon>Bacteria</taxon>
        <taxon>Pseudomonadati</taxon>
        <taxon>Acidobacteriota</taxon>
        <taxon>Terriglobia</taxon>
        <taxon>Terriglobales</taxon>
        <taxon>Candidatus Korobacteraceae</taxon>
        <taxon>Candidatus Sulfotelmatobacter</taxon>
    </lineage>
</organism>
<keyword evidence="4" id="KW-0328">Glycosyltransferase</keyword>
<gene>
    <name evidence="10" type="ORF">SBA1_1110014</name>
</gene>
<reference evidence="11" key="1">
    <citation type="submission" date="2018-02" db="EMBL/GenBank/DDBJ databases">
        <authorList>
            <person name="Hausmann B."/>
        </authorList>
    </citation>
    <scope>NUCLEOTIDE SEQUENCE [LARGE SCALE GENOMIC DNA]</scope>
    <source>
        <strain evidence="11">Peat soil MAG SbA1</strain>
    </source>
</reference>
<evidence type="ECO:0000256" key="7">
    <source>
        <dbReference type="ARBA" id="ARBA00022989"/>
    </source>
</evidence>
<feature type="transmembrane region" description="Helical" evidence="9">
    <location>
        <begin position="277"/>
        <end position="295"/>
    </location>
</feature>
<dbReference type="GO" id="GO:0008120">
    <property type="term" value="F:ceramide glucosyltransferase activity"/>
    <property type="evidence" value="ECO:0007669"/>
    <property type="project" value="TreeGrafter"/>
</dbReference>
<keyword evidence="8 9" id="KW-0472">Membrane</keyword>
<keyword evidence="6 9" id="KW-0812">Transmembrane</keyword>
<dbReference type="GO" id="GO:0006679">
    <property type="term" value="P:glucosylceramide biosynthetic process"/>
    <property type="evidence" value="ECO:0007669"/>
    <property type="project" value="TreeGrafter"/>
</dbReference>
<dbReference type="AlphaFoldDB" id="A0A2U3JZZ8"/>
<evidence type="ECO:0000313" key="11">
    <source>
        <dbReference type="Proteomes" id="UP000238701"/>
    </source>
</evidence>
<dbReference type="InterPro" id="IPR017835">
    <property type="entry name" value="Hopen-assoc_HpnI"/>
</dbReference>
<dbReference type="InterPro" id="IPR029044">
    <property type="entry name" value="Nucleotide-diphossugar_trans"/>
</dbReference>
<name>A0A2U3JZZ8_9BACT</name>
<evidence type="ECO:0000256" key="8">
    <source>
        <dbReference type="ARBA" id="ARBA00023136"/>
    </source>
</evidence>
<comment type="subcellular location">
    <subcellularLocation>
        <location evidence="1">Membrane</location>
        <topology evidence="1">Multi-pass membrane protein</topology>
    </subcellularLocation>
</comment>
<dbReference type="InterPro" id="IPR025993">
    <property type="entry name" value="Ceramide_glucosylTrfase"/>
</dbReference>
<comment type="pathway">
    <text evidence="2">Lipid metabolism; sphingolipid metabolism.</text>
</comment>
<keyword evidence="7 9" id="KW-1133">Transmembrane helix</keyword>
<evidence type="ECO:0000256" key="5">
    <source>
        <dbReference type="ARBA" id="ARBA00022679"/>
    </source>
</evidence>
<dbReference type="Pfam" id="PF13506">
    <property type="entry name" value="Glyco_transf_21"/>
    <property type="match status" value="1"/>
</dbReference>
<dbReference type="NCBIfam" id="TIGR03472">
    <property type="entry name" value="HpnI"/>
    <property type="match status" value="1"/>
</dbReference>
<dbReference type="Proteomes" id="UP000238701">
    <property type="component" value="Unassembled WGS sequence"/>
</dbReference>
<accession>A0A2U3JZZ8</accession>
<feature type="transmembrane region" description="Helical" evidence="9">
    <location>
        <begin position="302"/>
        <end position="324"/>
    </location>
</feature>
<evidence type="ECO:0000256" key="2">
    <source>
        <dbReference type="ARBA" id="ARBA00004760"/>
    </source>
</evidence>
<evidence type="ECO:0000256" key="1">
    <source>
        <dbReference type="ARBA" id="ARBA00004141"/>
    </source>
</evidence>
<dbReference type="SUPFAM" id="SSF53448">
    <property type="entry name" value="Nucleotide-diphospho-sugar transferases"/>
    <property type="match status" value="1"/>
</dbReference>
<comment type="pathway">
    <text evidence="3">Sphingolipid metabolism.</text>
</comment>
<evidence type="ECO:0000256" key="3">
    <source>
        <dbReference type="ARBA" id="ARBA00004991"/>
    </source>
</evidence>
<dbReference type="PANTHER" id="PTHR12726">
    <property type="entry name" value="CERAMIDE GLUCOSYLTRANSFERASE"/>
    <property type="match status" value="1"/>
</dbReference>
<evidence type="ECO:0000313" key="10">
    <source>
        <dbReference type="EMBL" id="SPF33014.1"/>
    </source>
</evidence>
<dbReference type="PANTHER" id="PTHR12726:SF0">
    <property type="entry name" value="CERAMIDE GLUCOSYLTRANSFERASE"/>
    <property type="match status" value="1"/>
</dbReference>